<gene>
    <name evidence="2" type="ORF">SAMN04488557_2932</name>
</gene>
<evidence type="ECO:0000256" key="1">
    <source>
        <dbReference type="SAM" id="Phobius"/>
    </source>
</evidence>
<dbReference type="OrthoDB" id="9825581at2"/>
<evidence type="ECO:0000313" key="3">
    <source>
        <dbReference type="Proteomes" id="UP000199423"/>
    </source>
</evidence>
<dbReference type="AlphaFoldDB" id="A0A1I7NQV9"/>
<accession>A0A1I7NQV9</accession>
<name>A0A1I7NQV9_9HYPH</name>
<dbReference type="PROSITE" id="PS51257">
    <property type="entry name" value="PROKAR_LIPOPROTEIN"/>
    <property type="match status" value="1"/>
</dbReference>
<keyword evidence="1" id="KW-1133">Transmembrane helix</keyword>
<dbReference type="Pfam" id="PF10741">
    <property type="entry name" value="T2SSM_b"/>
    <property type="match status" value="1"/>
</dbReference>
<proteinExistence type="predicted"/>
<dbReference type="EMBL" id="FPCH01000003">
    <property type="protein sequence ID" value="SFV36980.1"/>
    <property type="molecule type" value="Genomic_DNA"/>
</dbReference>
<keyword evidence="1" id="KW-0812">Transmembrane</keyword>
<dbReference type="RefSeq" id="WP_092868473.1">
    <property type="nucleotide sequence ID" value="NZ_FPCH01000003.1"/>
</dbReference>
<keyword evidence="3" id="KW-1185">Reference proteome</keyword>
<protein>
    <submittedName>
        <fullName evidence="2">Type II secretion system (T2SS), protein M subtype b</fullName>
    </submittedName>
</protein>
<dbReference type="Proteomes" id="UP000199423">
    <property type="component" value="Unassembled WGS sequence"/>
</dbReference>
<sequence>MIYRVSKPVRQLLAVGLVLLVVGCVSVLAVIPLMAPESELKDSLERERKVLGRLQTIVNDRDSIRDLDQQAEAARNGGLFIEGASEAIRLASVQSQLAQIMAADGVKPRLTRGLPGRDRGDLHLVGAQVQIVAPIEKLQKVLLDIEGHQPALLVDYLQITPSPSGGGSNEDDAGALDARFDVYAVALRAKSE</sequence>
<dbReference type="STRING" id="51670.SAMN04488557_2932"/>
<dbReference type="InterPro" id="IPR034756">
    <property type="entry name" value="T2SSM_b"/>
</dbReference>
<reference evidence="3" key="1">
    <citation type="submission" date="2016-10" db="EMBL/GenBank/DDBJ databases">
        <authorList>
            <person name="Varghese N."/>
            <person name="Submissions S."/>
        </authorList>
    </citation>
    <scope>NUCLEOTIDE SEQUENCE [LARGE SCALE GENOMIC DNA]</scope>
    <source>
        <strain evidence="3">DSM 1565</strain>
    </source>
</reference>
<dbReference type="NCBIfam" id="NF040576">
    <property type="entry name" value="T2SS_GspM_XpsM"/>
    <property type="match status" value="1"/>
</dbReference>
<keyword evidence="1" id="KW-0472">Membrane</keyword>
<evidence type="ECO:0000313" key="2">
    <source>
        <dbReference type="EMBL" id="SFV36980.1"/>
    </source>
</evidence>
<feature type="transmembrane region" description="Helical" evidence="1">
    <location>
        <begin position="12"/>
        <end position="35"/>
    </location>
</feature>
<organism evidence="2 3">
    <name type="scientific">Hyphomicrobium facile</name>
    <dbReference type="NCBI Taxonomy" id="51670"/>
    <lineage>
        <taxon>Bacteria</taxon>
        <taxon>Pseudomonadati</taxon>
        <taxon>Pseudomonadota</taxon>
        <taxon>Alphaproteobacteria</taxon>
        <taxon>Hyphomicrobiales</taxon>
        <taxon>Hyphomicrobiaceae</taxon>
        <taxon>Hyphomicrobium</taxon>
    </lineage>
</organism>